<gene>
    <name evidence="3" type="ORF">S06H3_23854</name>
</gene>
<dbReference type="InterPro" id="IPR036425">
    <property type="entry name" value="MoaB/Mog-like_dom_sf"/>
</dbReference>
<proteinExistence type="predicted"/>
<accession>X1M9E6</accession>
<dbReference type="PANTHER" id="PTHR43764:SF1">
    <property type="entry name" value="MOLYBDOPTERIN MOLYBDOTRANSFERASE"/>
    <property type="match status" value="1"/>
</dbReference>
<evidence type="ECO:0000256" key="2">
    <source>
        <dbReference type="ARBA" id="ARBA00023150"/>
    </source>
</evidence>
<dbReference type="SUPFAM" id="SSF53218">
    <property type="entry name" value="Molybdenum cofactor biosynthesis proteins"/>
    <property type="match status" value="1"/>
</dbReference>
<dbReference type="AlphaFoldDB" id="X1M9E6"/>
<dbReference type="GO" id="GO:0006777">
    <property type="term" value="P:Mo-molybdopterin cofactor biosynthetic process"/>
    <property type="evidence" value="ECO:0007669"/>
    <property type="project" value="UniProtKB-KW"/>
</dbReference>
<organism evidence="3">
    <name type="scientific">marine sediment metagenome</name>
    <dbReference type="NCBI Taxonomy" id="412755"/>
    <lineage>
        <taxon>unclassified sequences</taxon>
        <taxon>metagenomes</taxon>
        <taxon>ecological metagenomes</taxon>
    </lineage>
</organism>
<dbReference type="Gene3D" id="3.40.980.10">
    <property type="entry name" value="MoaB/Mog-like domain"/>
    <property type="match status" value="1"/>
</dbReference>
<evidence type="ECO:0008006" key="4">
    <source>
        <dbReference type="Google" id="ProtNLM"/>
    </source>
</evidence>
<protein>
    <recommendedName>
        <fullName evidence="4">MoaB/Mog domain-containing protein</fullName>
    </recommendedName>
</protein>
<sequence>SEGLKKTKNAMLSRGTAGIRGNTLIINLPGSPKGVKESLDVILDVLPHAVDMIRGGGH</sequence>
<dbReference type="PANTHER" id="PTHR43764">
    <property type="entry name" value="MOLYBDENUM COFACTOR BIOSYNTHESIS"/>
    <property type="match status" value="1"/>
</dbReference>
<comment type="caution">
    <text evidence="3">The sequence shown here is derived from an EMBL/GenBank/DDBJ whole genome shotgun (WGS) entry which is preliminary data.</text>
</comment>
<reference evidence="3" key="1">
    <citation type="journal article" date="2014" name="Front. Microbiol.">
        <title>High frequency of phylogenetically diverse reductive dehalogenase-homologous genes in deep subseafloor sedimentary metagenomes.</title>
        <authorList>
            <person name="Kawai M."/>
            <person name="Futagami T."/>
            <person name="Toyoda A."/>
            <person name="Takaki Y."/>
            <person name="Nishi S."/>
            <person name="Hori S."/>
            <person name="Arai W."/>
            <person name="Tsubouchi T."/>
            <person name="Morono Y."/>
            <person name="Uchiyama I."/>
            <person name="Ito T."/>
            <person name="Fujiyama A."/>
            <person name="Inagaki F."/>
            <person name="Takami H."/>
        </authorList>
    </citation>
    <scope>NUCLEOTIDE SEQUENCE</scope>
    <source>
        <strain evidence="3">Expedition CK06-06</strain>
    </source>
</reference>
<feature type="non-terminal residue" evidence="3">
    <location>
        <position position="1"/>
    </location>
</feature>
<dbReference type="EMBL" id="BARV01013079">
    <property type="protein sequence ID" value="GAI11325.1"/>
    <property type="molecule type" value="Genomic_DNA"/>
</dbReference>
<comment type="pathway">
    <text evidence="1">Cofactor biosynthesis; molybdopterin biosynthesis.</text>
</comment>
<dbReference type="InterPro" id="IPR051920">
    <property type="entry name" value="MPT_Adenylyltrnsfr/MoaC-Rel"/>
</dbReference>
<name>X1M9E6_9ZZZZ</name>
<evidence type="ECO:0000313" key="3">
    <source>
        <dbReference type="EMBL" id="GAI11325.1"/>
    </source>
</evidence>
<evidence type="ECO:0000256" key="1">
    <source>
        <dbReference type="ARBA" id="ARBA00005046"/>
    </source>
</evidence>
<keyword evidence="2" id="KW-0501">Molybdenum cofactor biosynthesis</keyword>